<accession>A0A4W5MYC5</accession>
<evidence type="ECO:0000313" key="2">
    <source>
        <dbReference type="Proteomes" id="UP000314982"/>
    </source>
</evidence>
<dbReference type="InterPro" id="IPR052588">
    <property type="entry name" value="Kelch_domain_protein"/>
</dbReference>
<dbReference type="STRING" id="62062.ENSHHUP00000042449"/>
<dbReference type="SUPFAM" id="SSF117281">
    <property type="entry name" value="Kelch motif"/>
    <property type="match status" value="1"/>
</dbReference>
<name>A0A4W5MYC5_9TELE</name>
<dbReference type="PANTHER" id="PTHR46063:SF1">
    <property type="entry name" value="KELCH DOMAIN-CONTAINING PROTEIN 4"/>
    <property type="match status" value="1"/>
</dbReference>
<dbReference type="AlphaFoldDB" id="A0A4W5MYC5"/>
<reference evidence="1" key="2">
    <citation type="submission" date="2025-08" db="UniProtKB">
        <authorList>
            <consortium name="Ensembl"/>
        </authorList>
    </citation>
    <scope>IDENTIFICATION</scope>
</reference>
<dbReference type="PANTHER" id="PTHR46063">
    <property type="entry name" value="KELCH DOMAIN-CONTAINING PROTEIN"/>
    <property type="match status" value="1"/>
</dbReference>
<dbReference type="Proteomes" id="UP000314982">
    <property type="component" value="Unassembled WGS sequence"/>
</dbReference>
<reference evidence="2" key="1">
    <citation type="submission" date="2018-06" db="EMBL/GenBank/DDBJ databases">
        <title>Genome assembly of Danube salmon.</title>
        <authorList>
            <person name="Macqueen D.J."/>
            <person name="Gundappa M.K."/>
        </authorList>
    </citation>
    <scope>NUCLEOTIDE SEQUENCE [LARGE SCALE GENOMIC DNA]</scope>
</reference>
<sequence length="316" mass="36286">ISPHPPPSDRTVGVWGGEFASHEVKQFYHYKDLWVHHLSTNTWEQIKVPGAPSGRSGHRMVLSKRQLLVFGGFHRSTFLDSPCCEWRSFVGKFCHQRKRFTILSWLTFQNILAWTYKTQDRGNVIYIHSAFFLMQFLHFLCMCFSPVPSRSGHGPGSVPPSLPPRPDLSLAVRHMGRVLLFGWVYETQEGEFYNDLYQYDINKKRWFPAQLKINTGNTGSLHFVTYREQGEGLEEDQEKEGAEIVAEDRPYLRHTGGALCPLHHHGNKQTKYGKLYLYGGVFGLRSETASSHSKTCTVHKMDQWEVLVGMDPSKGR</sequence>
<dbReference type="GeneTree" id="ENSGT00390000003374"/>
<proteinExistence type="predicted"/>
<protein>
    <recommendedName>
        <fullName evidence="3">Kelch domain containing 1</fullName>
    </recommendedName>
</protein>
<dbReference type="InterPro" id="IPR015915">
    <property type="entry name" value="Kelch-typ_b-propeller"/>
</dbReference>
<reference evidence="1" key="3">
    <citation type="submission" date="2025-09" db="UniProtKB">
        <authorList>
            <consortium name="Ensembl"/>
        </authorList>
    </citation>
    <scope>IDENTIFICATION</scope>
</reference>
<evidence type="ECO:0008006" key="3">
    <source>
        <dbReference type="Google" id="ProtNLM"/>
    </source>
</evidence>
<organism evidence="1 2">
    <name type="scientific">Hucho hucho</name>
    <name type="common">huchen</name>
    <dbReference type="NCBI Taxonomy" id="62062"/>
    <lineage>
        <taxon>Eukaryota</taxon>
        <taxon>Metazoa</taxon>
        <taxon>Chordata</taxon>
        <taxon>Craniata</taxon>
        <taxon>Vertebrata</taxon>
        <taxon>Euteleostomi</taxon>
        <taxon>Actinopterygii</taxon>
        <taxon>Neopterygii</taxon>
        <taxon>Teleostei</taxon>
        <taxon>Protacanthopterygii</taxon>
        <taxon>Salmoniformes</taxon>
        <taxon>Salmonidae</taxon>
        <taxon>Salmoninae</taxon>
        <taxon>Hucho</taxon>
    </lineage>
</organism>
<dbReference type="Gene3D" id="2.120.10.80">
    <property type="entry name" value="Kelch-type beta propeller"/>
    <property type="match status" value="1"/>
</dbReference>
<dbReference type="Ensembl" id="ENSHHUT00000044059.1">
    <property type="protein sequence ID" value="ENSHHUP00000042449.1"/>
    <property type="gene ID" value="ENSHHUG00000026139.1"/>
</dbReference>
<evidence type="ECO:0000313" key="1">
    <source>
        <dbReference type="Ensembl" id="ENSHHUP00000042449.1"/>
    </source>
</evidence>
<keyword evidence="2" id="KW-1185">Reference proteome</keyword>